<dbReference type="EMBL" id="MLKD01000014">
    <property type="protein sequence ID" value="OQE19884.1"/>
    <property type="molecule type" value="Genomic_DNA"/>
</dbReference>
<dbReference type="OrthoDB" id="4366662at2759"/>
<accession>A0A1V6T1J2</accession>
<dbReference type="Proteomes" id="UP000191285">
    <property type="component" value="Unassembled WGS sequence"/>
</dbReference>
<gene>
    <name evidence="2" type="ORF">PENSTE_c014G00660</name>
</gene>
<keyword evidence="1" id="KW-0732">Signal</keyword>
<proteinExistence type="predicted"/>
<organism evidence="2 3">
    <name type="scientific">Penicillium steckii</name>
    <dbReference type="NCBI Taxonomy" id="303698"/>
    <lineage>
        <taxon>Eukaryota</taxon>
        <taxon>Fungi</taxon>
        <taxon>Dikarya</taxon>
        <taxon>Ascomycota</taxon>
        <taxon>Pezizomycotina</taxon>
        <taxon>Eurotiomycetes</taxon>
        <taxon>Eurotiomycetidae</taxon>
        <taxon>Eurotiales</taxon>
        <taxon>Aspergillaceae</taxon>
        <taxon>Penicillium</taxon>
    </lineage>
</organism>
<comment type="caution">
    <text evidence="2">The sequence shown here is derived from an EMBL/GenBank/DDBJ whole genome shotgun (WGS) entry which is preliminary data.</text>
</comment>
<protein>
    <submittedName>
        <fullName evidence="2">Uncharacterized protein</fullName>
    </submittedName>
</protein>
<keyword evidence="3" id="KW-1185">Reference proteome</keyword>
<feature type="signal peptide" evidence="1">
    <location>
        <begin position="1"/>
        <end position="18"/>
    </location>
</feature>
<evidence type="ECO:0000313" key="3">
    <source>
        <dbReference type="Proteomes" id="UP000191285"/>
    </source>
</evidence>
<sequence length="245" mass="23147">MKFTGIAVSLALAGVVSSAALPTVPGISTAEGALAGTTGAVEGLTAGIAGKRQLDAVQPITESAASSLNGVTGVTGSAVGTVESTVGGAAGTAENGVTGALGASKRQLEGVTETAGGLLNGVGAKRQLDAVQPVSESVASTLNGGTGIVGGAVGTAESTVGGVAGTAENAVSGGLSNVKRQFGNLPATFQQTGTDVLAGLSGNPSGIYGALNNLRTVVAAGEISPDQISNLPAAVQGVIANLAVA</sequence>
<reference evidence="3" key="1">
    <citation type="journal article" date="2017" name="Nat. Microbiol.">
        <title>Global analysis of biosynthetic gene clusters reveals vast potential of secondary metabolite production in Penicillium species.</title>
        <authorList>
            <person name="Nielsen J.C."/>
            <person name="Grijseels S."/>
            <person name="Prigent S."/>
            <person name="Ji B."/>
            <person name="Dainat J."/>
            <person name="Nielsen K.F."/>
            <person name="Frisvad J.C."/>
            <person name="Workman M."/>
            <person name="Nielsen J."/>
        </authorList>
    </citation>
    <scope>NUCLEOTIDE SEQUENCE [LARGE SCALE GENOMIC DNA]</scope>
    <source>
        <strain evidence="3">IBT 24891</strain>
    </source>
</reference>
<name>A0A1V6T1J2_9EURO</name>
<evidence type="ECO:0000313" key="2">
    <source>
        <dbReference type="EMBL" id="OQE19884.1"/>
    </source>
</evidence>
<feature type="chain" id="PRO_5010704006" evidence="1">
    <location>
        <begin position="19"/>
        <end position="245"/>
    </location>
</feature>
<dbReference type="AlphaFoldDB" id="A0A1V6T1J2"/>
<evidence type="ECO:0000256" key="1">
    <source>
        <dbReference type="SAM" id="SignalP"/>
    </source>
</evidence>